<evidence type="ECO:0000313" key="11">
    <source>
        <dbReference type="EMBL" id="CAC5378299.1"/>
    </source>
</evidence>
<evidence type="ECO:0000256" key="5">
    <source>
        <dbReference type="ARBA" id="ARBA00023136"/>
    </source>
</evidence>
<feature type="transmembrane region" description="Helical" evidence="9">
    <location>
        <begin position="136"/>
        <end position="155"/>
    </location>
</feature>
<evidence type="ECO:0000256" key="1">
    <source>
        <dbReference type="ARBA" id="ARBA00004141"/>
    </source>
</evidence>
<feature type="transmembrane region" description="Helical" evidence="9">
    <location>
        <begin position="88"/>
        <end position="115"/>
    </location>
</feature>
<dbReference type="AlphaFoldDB" id="A0A6J8B6T5"/>
<keyword evidence="3 9" id="KW-1133">Transmembrane helix</keyword>
<accession>A0A6J8B6T5</accession>
<feature type="transmembrane region" description="Helical" evidence="9">
    <location>
        <begin position="56"/>
        <end position="76"/>
    </location>
</feature>
<evidence type="ECO:0000256" key="7">
    <source>
        <dbReference type="ARBA" id="ARBA00023224"/>
    </source>
</evidence>
<keyword evidence="5 9" id="KW-0472">Membrane</keyword>
<keyword evidence="2 9" id="KW-0812">Transmembrane</keyword>
<dbReference type="OrthoDB" id="6113385at2759"/>
<keyword evidence="7" id="KW-0807">Transducer</keyword>
<dbReference type="InterPro" id="IPR000276">
    <property type="entry name" value="GPCR_Rhodpsn"/>
</dbReference>
<evidence type="ECO:0000256" key="4">
    <source>
        <dbReference type="ARBA" id="ARBA00023040"/>
    </source>
</evidence>
<dbReference type="Pfam" id="PF00001">
    <property type="entry name" value="7tm_1"/>
    <property type="match status" value="1"/>
</dbReference>
<feature type="transmembrane region" description="Helical" evidence="9">
    <location>
        <begin position="20"/>
        <end position="44"/>
    </location>
</feature>
<sequence>MANVIDRNEVLKNRYSDILLSHTFLILIGTVIGVLGNGATIFVYSCRIKERGERYFIPLLALVDLTACLTISTNYAMNSYIYFYDYSSNIVCCVTTFLQVFASGLSAHILLIISIQRYLLVCKPFGPKMTLFRKRVSLAVACLFTLVYSCPLLGLSGTVTTENVFLNYTINITSCRLSTVDSIPITIYFGVFALIILCNLVLTTVLCIPVFRKIKTTFLEKSKNKRLATKKKQNMSSQEFSETSLKKTYASAFELKSAAKSKSSGKSEFRNIASNQELAHDSPTYAVQSSKNDNSCTEIEENEESLKETSKSKSSSVKGRIRTMFFVIIFAYVISYIPTVVCLILRYTIKNINEITFSKGETFAWLYIGRLFIVNHIVNPFIYCYFDVKLKRKLTQCCTHESNVHN</sequence>
<comment type="subcellular location">
    <subcellularLocation>
        <location evidence="1">Membrane</location>
        <topology evidence="1">Multi-pass membrane protein</topology>
    </subcellularLocation>
</comment>
<keyword evidence="6" id="KW-0675">Receptor</keyword>
<name>A0A6J8B6T5_MYTCO</name>
<feature type="transmembrane region" description="Helical" evidence="9">
    <location>
        <begin position="367"/>
        <end position="386"/>
    </location>
</feature>
<reference evidence="11 12" key="1">
    <citation type="submission" date="2020-06" db="EMBL/GenBank/DDBJ databases">
        <authorList>
            <person name="Li R."/>
            <person name="Bekaert M."/>
        </authorList>
    </citation>
    <scope>NUCLEOTIDE SEQUENCE [LARGE SCALE GENOMIC DNA]</scope>
    <source>
        <strain evidence="12">wild</strain>
    </source>
</reference>
<dbReference type="Gene3D" id="1.20.1070.10">
    <property type="entry name" value="Rhodopsin 7-helix transmembrane proteins"/>
    <property type="match status" value="1"/>
</dbReference>
<evidence type="ECO:0000256" key="3">
    <source>
        <dbReference type="ARBA" id="ARBA00022989"/>
    </source>
</evidence>
<dbReference type="PANTHER" id="PTHR24243:SF224">
    <property type="entry name" value="G-PROTEIN COUPLED RECEPTOR 19-RELATED"/>
    <property type="match status" value="1"/>
</dbReference>
<evidence type="ECO:0000256" key="9">
    <source>
        <dbReference type="SAM" id="Phobius"/>
    </source>
</evidence>
<feature type="compositionally biased region" description="Polar residues" evidence="8">
    <location>
        <begin position="285"/>
        <end position="297"/>
    </location>
</feature>
<dbReference type="Proteomes" id="UP000507470">
    <property type="component" value="Unassembled WGS sequence"/>
</dbReference>
<feature type="transmembrane region" description="Helical" evidence="9">
    <location>
        <begin position="187"/>
        <end position="211"/>
    </location>
</feature>
<dbReference type="PROSITE" id="PS50262">
    <property type="entry name" value="G_PROTEIN_RECEP_F1_2"/>
    <property type="match status" value="1"/>
</dbReference>
<dbReference type="PANTHER" id="PTHR24243">
    <property type="entry name" value="G-PROTEIN COUPLED RECEPTOR"/>
    <property type="match status" value="1"/>
</dbReference>
<keyword evidence="12" id="KW-1185">Reference proteome</keyword>
<evidence type="ECO:0000256" key="6">
    <source>
        <dbReference type="ARBA" id="ARBA00023170"/>
    </source>
</evidence>
<evidence type="ECO:0000313" key="12">
    <source>
        <dbReference type="Proteomes" id="UP000507470"/>
    </source>
</evidence>
<dbReference type="GO" id="GO:0005886">
    <property type="term" value="C:plasma membrane"/>
    <property type="evidence" value="ECO:0007669"/>
    <property type="project" value="TreeGrafter"/>
</dbReference>
<dbReference type="CDD" id="cd00637">
    <property type="entry name" value="7tm_classA_rhodopsin-like"/>
    <property type="match status" value="1"/>
</dbReference>
<organism evidence="11 12">
    <name type="scientific">Mytilus coruscus</name>
    <name type="common">Sea mussel</name>
    <dbReference type="NCBI Taxonomy" id="42192"/>
    <lineage>
        <taxon>Eukaryota</taxon>
        <taxon>Metazoa</taxon>
        <taxon>Spiralia</taxon>
        <taxon>Lophotrochozoa</taxon>
        <taxon>Mollusca</taxon>
        <taxon>Bivalvia</taxon>
        <taxon>Autobranchia</taxon>
        <taxon>Pteriomorphia</taxon>
        <taxon>Mytilida</taxon>
        <taxon>Mytiloidea</taxon>
        <taxon>Mytilidae</taxon>
        <taxon>Mytilinae</taxon>
        <taxon>Mytilus</taxon>
    </lineage>
</organism>
<protein>
    <submittedName>
        <fullName evidence="11">CCKAR</fullName>
    </submittedName>
</protein>
<dbReference type="PRINTS" id="PR00237">
    <property type="entry name" value="GPCRRHODOPSN"/>
</dbReference>
<dbReference type="InterPro" id="IPR017452">
    <property type="entry name" value="GPCR_Rhodpsn_7TM"/>
</dbReference>
<evidence type="ECO:0000256" key="8">
    <source>
        <dbReference type="SAM" id="MobiDB-lite"/>
    </source>
</evidence>
<dbReference type="SUPFAM" id="SSF81321">
    <property type="entry name" value="Family A G protein-coupled receptor-like"/>
    <property type="match status" value="1"/>
</dbReference>
<gene>
    <name evidence="11" type="ORF">MCOR_14512</name>
</gene>
<evidence type="ECO:0000256" key="2">
    <source>
        <dbReference type="ARBA" id="ARBA00022692"/>
    </source>
</evidence>
<feature type="region of interest" description="Disordered" evidence="8">
    <location>
        <begin position="282"/>
        <end position="312"/>
    </location>
</feature>
<feature type="domain" description="G-protein coupled receptors family 1 profile" evidence="10">
    <location>
        <begin position="36"/>
        <end position="383"/>
    </location>
</feature>
<proteinExistence type="predicted"/>
<dbReference type="GO" id="GO:0004930">
    <property type="term" value="F:G protein-coupled receptor activity"/>
    <property type="evidence" value="ECO:0007669"/>
    <property type="project" value="UniProtKB-KW"/>
</dbReference>
<dbReference type="EMBL" id="CACVKT020002547">
    <property type="protein sequence ID" value="CAC5378299.1"/>
    <property type="molecule type" value="Genomic_DNA"/>
</dbReference>
<feature type="transmembrane region" description="Helical" evidence="9">
    <location>
        <begin position="323"/>
        <end position="347"/>
    </location>
</feature>
<keyword evidence="4" id="KW-0297">G-protein coupled receptor</keyword>
<evidence type="ECO:0000259" key="10">
    <source>
        <dbReference type="PROSITE" id="PS50262"/>
    </source>
</evidence>